<reference evidence="2 3" key="1">
    <citation type="submission" date="2016-06" db="EMBL/GenBank/DDBJ databases">
        <authorList>
            <person name="Kjaerup R.B."/>
            <person name="Dalgaard T.S."/>
            <person name="Juul-Madsen H.R."/>
        </authorList>
    </citation>
    <scope>NUCLEOTIDE SEQUENCE [LARGE SCALE GENOMIC DNA]</scope>
</reference>
<feature type="domain" description="Aconitase A/isopropylmalate dehydratase small subunit swivel" evidence="1">
    <location>
        <begin position="70"/>
        <end position="99"/>
    </location>
</feature>
<protein>
    <recommendedName>
        <fullName evidence="1">Aconitase A/isopropylmalate dehydratase small subunit swivel domain-containing protein</fullName>
    </recommendedName>
</protein>
<dbReference type="Proteomes" id="UP000215127">
    <property type="component" value="Chromosome 3"/>
</dbReference>
<dbReference type="InterPro" id="IPR015928">
    <property type="entry name" value="Aconitase/3IPM_dehydase_swvl"/>
</dbReference>
<dbReference type="SUPFAM" id="SSF52016">
    <property type="entry name" value="LeuD/IlvD-like"/>
    <property type="match status" value="1"/>
</dbReference>
<evidence type="ECO:0000259" key="1">
    <source>
        <dbReference type="Pfam" id="PF00694"/>
    </source>
</evidence>
<name>A0A1X7RPV7_ZYMT9</name>
<sequence length="111" mass="12765">MSPNLRAFAELPDETDSSDGFALLYTREHHRKRSIQDGRLYRHGRDDPRACLRFKFDPDSKSLSAVQPLAGSSREEAARVLKGIGIRCIVAKLFSYIFGRIYQKSVYWLSR</sequence>
<dbReference type="Pfam" id="PF00694">
    <property type="entry name" value="Aconitase_C"/>
    <property type="match status" value="1"/>
</dbReference>
<dbReference type="AlphaFoldDB" id="A0A1X7RPV7"/>
<accession>A0A1X7RPV7</accession>
<organism evidence="2 3">
    <name type="scientific">Zymoseptoria tritici (strain ST99CH_3D7)</name>
    <dbReference type="NCBI Taxonomy" id="1276538"/>
    <lineage>
        <taxon>Eukaryota</taxon>
        <taxon>Fungi</taxon>
        <taxon>Dikarya</taxon>
        <taxon>Ascomycota</taxon>
        <taxon>Pezizomycotina</taxon>
        <taxon>Dothideomycetes</taxon>
        <taxon>Dothideomycetidae</taxon>
        <taxon>Mycosphaerellales</taxon>
        <taxon>Mycosphaerellaceae</taxon>
        <taxon>Zymoseptoria</taxon>
    </lineage>
</organism>
<gene>
    <name evidence="2" type="ORF">ZT3D7_G4606</name>
</gene>
<dbReference type="EMBL" id="LT853694">
    <property type="protein sequence ID" value="SMQ49455.1"/>
    <property type="molecule type" value="Genomic_DNA"/>
</dbReference>
<dbReference type="InterPro" id="IPR000573">
    <property type="entry name" value="AconitaseA/IPMdHydase_ssu_swvl"/>
</dbReference>
<keyword evidence="3" id="KW-1185">Reference proteome</keyword>
<evidence type="ECO:0000313" key="3">
    <source>
        <dbReference type="Proteomes" id="UP000215127"/>
    </source>
</evidence>
<dbReference type="Gene3D" id="3.20.19.10">
    <property type="entry name" value="Aconitase, domain 4"/>
    <property type="match status" value="1"/>
</dbReference>
<proteinExistence type="predicted"/>
<evidence type="ECO:0000313" key="2">
    <source>
        <dbReference type="EMBL" id="SMQ49455.1"/>
    </source>
</evidence>